<comment type="caution">
    <text evidence="2">The sequence shown here is derived from an EMBL/GenBank/DDBJ whole genome shotgun (WGS) entry which is preliminary data.</text>
</comment>
<keyword evidence="3" id="KW-1185">Reference proteome</keyword>
<dbReference type="RefSeq" id="WP_318785908.1">
    <property type="nucleotide sequence ID" value="NZ_JAWDKC010000018.1"/>
</dbReference>
<dbReference type="CDD" id="cd02901">
    <property type="entry name" value="Macro_Poa1p-like"/>
    <property type="match status" value="1"/>
</dbReference>
<dbReference type="Gene3D" id="3.40.220.10">
    <property type="entry name" value="Leucine Aminopeptidase, subunit E, domain 1"/>
    <property type="match status" value="1"/>
</dbReference>
<dbReference type="PANTHER" id="PTHR12521">
    <property type="entry name" value="PROTEIN C6ORF130"/>
    <property type="match status" value="1"/>
</dbReference>
<protein>
    <recommendedName>
        <fullName evidence="1">Macro domain-containing protein</fullName>
    </recommendedName>
</protein>
<evidence type="ECO:0000259" key="1">
    <source>
        <dbReference type="PROSITE" id="PS51154"/>
    </source>
</evidence>
<dbReference type="SUPFAM" id="SSF52949">
    <property type="entry name" value="Macro domain-like"/>
    <property type="match status" value="1"/>
</dbReference>
<dbReference type="InterPro" id="IPR002589">
    <property type="entry name" value="Macro_dom"/>
</dbReference>
<dbReference type="EMBL" id="JAWDKC010000018">
    <property type="protein sequence ID" value="MDV0445483.1"/>
    <property type="molecule type" value="Genomic_DNA"/>
</dbReference>
<sequence>MIQYTTGNILESDADFLVNTVNCEGYMGKGIAYQFKLQYPENNNDYVKACRNGSLHIGTLHYFEENGKMIINFPTKDKWRENSRIEFIESGLKELVILIQKLNIKSIAIPPLGSGNGGLNWNDVKIVIEKYLSDIDSDIFIYEPSQNYVSQPKAAPNLSASALVIIKIREQLKSQSAFRLQKTAYFVNIFSQTNYFNFSRNKYGPYANSINIIDKNINEFKNYYRSKDLKETYDIAYTKLISKNVDEKLLFLSPFIEKAAVYTNNISDDHKLEGLSTILYLLQENGTLTEDEIILEFKNWSDAKSKSFNETEIKNGIDYLIQTKVIQMNLVGYCLSNMKSKK</sequence>
<evidence type="ECO:0000313" key="2">
    <source>
        <dbReference type="EMBL" id="MDV0445483.1"/>
    </source>
</evidence>
<dbReference type="PANTHER" id="PTHR12521:SF0">
    <property type="entry name" value="ADP-RIBOSE GLYCOHYDROLASE OARD1"/>
    <property type="match status" value="1"/>
</dbReference>
<dbReference type="Pfam" id="PF01661">
    <property type="entry name" value="Macro"/>
    <property type="match status" value="1"/>
</dbReference>
<accession>A0ABU3VPZ7</accession>
<feature type="domain" description="Macro" evidence="1">
    <location>
        <begin position="1"/>
        <end position="150"/>
    </location>
</feature>
<dbReference type="InterPro" id="IPR043472">
    <property type="entry name" value="Macro_dom-like"/>
</dbReference>
<organism evidence="2 3">
    <name type="scientific">Methanimicrococcus hacksteinii</name>
    <dbReference type="NCBI Taxonomy" id="3028293"/>
    <lineage>
        <taxon>Archaea</taxon>
        <taxon>Methanobacteriati</taxon>
        <taxon>Methanobacteriota</taxon>
        <taxon>Stenosarchaea group</taxon>
        <taxon>Methanomicrobia</taxon>
        <taxon>Methanosarcinales</taxon>
        <taxon>Methanosarcinaceae</taxon>
        <taxon>Methanimicrococcus</taxon>
    </lineage>
</organism>
<dbReference type="Proteomes" id="UP001272052">
    <property type="component" value="Unassembled WGS sequence"/>
</dbReference>
<name>A0ABU3VPZ7_9EURY</name>
<dbReference type="SMART" id="SM00506">
    <property type="entry name" value="A1pp"/>
    <property type="match status" value="1"/>
</dbReference>
<gene>
    <name evidence="2" type="ORF">MmiAt1_10630</name>
</gene>
<reference evidence="2 3" key="1">
    <citation type="submission" date="2023-06" db="EMBL/GenBank/DDBJ databases">
        <title>Genome sequence of Methanimicrococcus sp. At1.</title>
        <authorList>
            <person name="Protasov E."/>
            <person name="Platt K."/>
            <person name="Poehlein A."/>
            <person name="Daniel R."/>
            <person name="Brune A."/>
        </authorList>
    </citation>
    <scope>NUCLEOTIDE SEQUENCE [LARGE SCALE GENOMIC DNA]</scope>
    <source>
        <strain evidence="2 3">At1</strain>
    </source>
</reference>
<evidence type="ECO:0000313" key="3">
    <source>
        <dbReference type="Proteomes" id="UP001272052"/>
    </source>
</evidence>
<dbReference type="InterPro" id="IPR050892">
    <property type="entry name" value="ADP-ribose_metab_enzymes"/>
</dbReference>
<proteinExistence type="predicted"/>
<dbReference type="PROSITE" id="PS51154">
    <property type="entry name" value="MACRO"/>
    <property type="match status" value="1"/>
</dbReference>